<evidence type="ECO:0000256" key="2">
    <source>
        <dbReference type="ARBA" id="ARBA00022679"/>
    </source>
</evidence>
<dbReference type="EMBL" id="AP026709">
    <property type="protein sequence ID" value="BDQ37230.1"/>
    <property type="molecule type" value="Genomic_DNA"/>
</dbReference>
<dbReference type="Pfam" id="PF01555">
    <property type="entry name" value="N6_N4_Mtase"/>
    <property type="match status" value="1"/>
</dbReference>
<dbReference type="PRINTS" id="PR00508">
    <property type="entry name" value="S21N4MTFRASE"/>
</dbReference>
<name>A0ABN6S1Z6_9BACT</name>
<gene>
    <name evidence="4" type="ORF">SYK_15900</name>
</gene>
<dbReference type="InterPro" id="IPR029063">
    <property type="entry name" value="SAM-dependent_MTases_sf"/>
</dbReference>
<keyword evidence="2" id="KW-0808">Transferase</keyword>
<dbReference type="InterPro" id="IPR002941">
    <property type="entry name" value="DNA_methylase_N4/N6"/>
</dbReference>
<reference evidence="4 5" key="1">
    <citation type="submission" date="2022-08" db="EMBL/GenBank/DDBJ databases">
        <title>Genome Sequence of the sulphate-reducing bacterium, Pseudodesulfovibrio sp. SYK.</title>
        <authorList>
            <person name="Kondo R."/>
            <person name="Kataoka T."/>
        </authorList>
    </citation>
    <scope>NUCLEOTIDE SEQUENCE [LARGE SCALE GENOMIC DNA]</scope>
    <source>
        <strain evidence="4 5">SYK</strain>
    </source>
</reference>
<protein>
    <recommendedName>
        <fullName evidence="3">DNA methylase N-4/N-6 domain-containing protein</fullName>
    </recommendedName>
</protein>
<evidence type="ECO:0000313" key="5">
    <source>
        <dbReference type="Proteomes" id="UP001317742"/>
    </source>
</evidence>
<keyword evidence="1" id="KW-0489">Methyltransferase</keyword>
<keyword evidence="5" id="KW-1185">Reference proteome</keyword>
<accession>A0ABN6S1Z6</accession>
<dbReference type="SUPFAM" id="SSF53335">
    <property type="entry name" value="S-adenosyl-L-methionine-dependent methyltransferases"/>
    <property type="match status" value="1"/>
</dbReference>
<dbReference type="InterPro" id="IPR001091">
    <property type="entry name" value="RM_Methyltransferase"/>
</dbReference>
<evidence type="ECO:0000313" key="4">
    <source>
        <dbReference type="EMBL" id="BDQ37230.1"/>
    </source>
</evidence>
<sequence>MIWDKPTARPSKGEFKKQCEFVLVGSKGKLAPATDRCLPGVFRHSIVAGVKRVHLTEKPVPLLRDLLQITPEGGTILDTFAGSATTAQACLETGRHFIGMELSNTYFEIACTRLQNLAGWTI</sequence>
<organism evidence="4 5">
    <name type="scientific">Pseudodesulfovibrio nedwellii</name>
    <dbReference type="NCBI Taxonomy" id="2973072"/>
    <lineage>
        <taxon>Bacteria</taxon>
        <taxon>Pseudomonadati</taxon>
        <taxon>Thermodesulfobacteriota</taxon>
        <taxon>Desulfovibrionia</taxon>
        <taxon>Desulfovibrionales</taxon>
        <taxon>Desulfovibrionaceae</taxon>
    </lineage>
</organism>
<evidence type="ECO:0000256" key="1">
    <source>
        <dbReference type="ARBA" id="ARBA00022603"/>
    </source>
</evidence>
<dbReference type="Gene3D" id="3.40.50.150">
    <property type="entry name" value="Vaccinia Virus protein VP39"/>
    <property type="match status" value="1"/>
</dbReference>
<feature type="domain" description="DNA methylase N-4/N-6" evidence="3">
    <location>
        <begin position="52"/>
        <end position="110"/>
    </location>
</feature>
<dbReference type="Proteomes" id="UP001317742">
    <property type="component" value="Chromosome"/>
</dbReference>
<proteinExistence type="predicted"/>
<evidence type="ECO:0000259" key="3">
    <source>
        <dbReference type="Pfam" id="PF01555"/>
    </source>
</evidence>